<proteinExistence type="predicted"/>
<dbReference type="NCBIfam" id="NF037944">
    <property type="entry name" value="holin_2"/>
    <property type="match status" value="1"/>
</dbReference>
<dbReference type="Proteomes" id="UP000242444">
    <property type="component" value="Unassembled WGS sequence"/>
</dbReference>
<protein>
    <submittedName>
        <fullName evidence="2">Uncharacterized protein</fullName>
    </submittedName>
</protein>
<dbReference type="RefSeq" id="WP_094862811.1">
    <property type="nucleotide sequence ID" value="NZ_NKYE01000006.1"/>
</dbReference>
<evidence type="ECO:0000313" key="3">
    <source>
        <dbReference type="Proteomes" id="UP000242444"/>
    </source>
</evidence>
<keyword evidence="1" id="KW-0472">Membrane</keyword>
<evidence type="ECO:0000313" key="2">
    <source>
        <dbReference type="EMBL" id="OZM72953.1"/>
    </source>
</evidence>
<dbReference type="EMBL" id="NKYE01000006">
    <property type="protein sequence ID" value="OZM72953.1"/>
    <property type="molecule type" value="Genomic_DNA"/>
</dbReference>
<evidence type="ECO:0000256" key="1">
    <source>
        <dbReference type="SAM" id="Phobius"/>
    </source>
</evidence>
<name>A0A263D3B5_9PSEU</name>
<keyword evidence="1" id="KW-0812">Transmembrane</keyword>
<comment type="caution">
    <text evidence="2">The sequence shown here is derived from an EMBL/GenBank/DDBJ whole genome shotgun (WGS) entry which is preliminary data.</text>
</comment>
<gene>
    <name evidence="2" type="ORF">CFN78_11915</name>
</gene>
<keyword evidence="3" id="KW-1185">Reference proteome</keyword>
<feature type="transmembrane region" description="Helical" evidence="1">
    <location>
        <begin position="6"/>
        <end position="25"/>
    </location>
</feature>
<dbReference type="AlphaFoldDB" id="A0A263D3B5"/>
<sequence length="69" mass="7685">MLYLPSVVLAVVGLVVLIILVVRIVRLLRRFSRTASMVTRDTGDRAGLLRARSAALRVALDGRRRRQAT</sequence>
<dbReference type="InParanoid" id="A0A263D3B5"/>
<reference evidence="2 3" key="1">
    <citation type="submission" date="2017-07" db="EMBL/GenBank/DDBJ databases">
        <title>Amycolatopsis antarcticus sp. nov., isolated from the surface of an Antarcticus brown macroalga.</title>
        <authorList>
            <person name="Wang J."/>
            <person name="Leiva S."/>
            <person name="Huang J."/>
            <person name="Huang Y."/>
        </authorList>
    </citation>
    <scope>NUCLEOTIDE SEQUENCE [LARGE SCALE GENOMIC DNA]</scope>
    <source>
        <strain evidence="2 3">AU-G6</strain>
    </source>
</reference>
<organism evidence="2 3">
    <name type="scientific">Amycolatopsis antarctica</name>
    <dbReference type="NCBI Taxonomy" id="1854586"/>
    <lineage>
        <taxon>Bacteria</taxon>
        <taxon>Bacillati</taxon>
        <taxon>Actinomycetota</taxon>
        <taxon>Actinomycetes</taxon>
        <taxon>Pseudonocardiales</taxon>
        <taxon>Pseudonocardiaceae</taxon>
        <taxon>Amycolatopsis</taxon>
    </lineage>
</organism>
<accession>A0A263D3B5</accession>
<keyword evidence="1" id="KW-1133">Transmembrane helix</keyword>